<dbReference type="InterPro" id="IPR019612">
    <property type="entry name" value="Minor_capsid_put"/>
</dbReference>
<dbReference type="Pfam" id="PF10665">
    <property type="entry name" value="Minor_capsid_1"/>
    <property type="match status" value="1"/>
</dbReference>
<protein>
    <submittedName>
        <fullName evidence="1">Minor capsid protein</fullName>
    </submittedName>
</protein>
<reference evidence="1" key="1">
    <citation type="submission" date="2023-12" db="EMBL/GenBank/DDBJ databases">
        <title>Dolosigranulum savutii sp. nov. isolated from human upper respiratory samples collected in Botswana.</title>
        <authorList>
            <person name="Kelly M.S."/>
        </authorList>
    </citation>
    <scope>NUCLEOTIDE SEQUENCE</scope>
    <source>
        <strain evidence="1">MSK312</strain>
    </source>
</reference>
<evidence type="ECO:0000313" key="1">
    <source>
        <dbReference type="EMBL" id="XBC48160.1"/>
    </source>
</evidence>
<dbReference type="EMBL" id="CP142434">
    <property type="protein sequence ID" value="XBC48160.1"/>
    <property type="molecule type" value="Genomic_DNA"/>
</dbReference>
<gene>
    <name evidence="1" type="ORF">VUQ09_01865</name>
</gene>
<proteinExistence type="predicted"/>
<organism evidence="1">
    <name type="scientific">Dolosigranulum savutiense</name>
    <dbReference type="NCBI Taxonomy" id="3110288"/>
    <lineage>
        <taxon>Bacteria</taxon>
        <taxon>Bacillati</taxon>
        <taxon>Bacillota</taxon>
        <taxon>Bacilli</taxon>
        <taxon>Lactobacillales</taxon>
        <taxon>Carnobacteriaceae</taxon>
        <taxon>Dolosigranulum</taxon>
    </lineage>
</organism>
<sequence length="109" mass="12940">MVPRKMLVDSFTYEEFKGKGRDHNPQYADSVTIEMARIDRQKTYGENNQEAAIRSNATIYTFAPLTTPFLDFKEQSRVQFDGRKYVIVEVRKLKHWYMDEVMAYELDVM</sequence>
<dbReference type="AlphaFoldDB" id="A0AB74TZ35"/>
<accession>A0AB74TZ35</accession>
<name>A0AB74TZ35_9LACT</name>
<dbReference type="RefSeq" id="WP_347298174.1">
    <property type="nucleotide sequence ID" value="NZ_CP142434.1"/>
</dbReference>